<dbReference type="InterPro" id="IPR013042">
    <property type="entry name" value="DUF1592"/>
</dbReference>
<reference evidence="7 8" key="1">
    <citation type="submission" date="2019-04" db="EMBL/GenBank/DDBJ databases">
        <authorList>
            <person name="Li Y."/>
            <person name="Wang J."/>
        </authorList>
    </citation>
    <scope>NUCLEOTIDE SEQUENCE [LARGE SCALE GENOMIC DNA]</scope>
    <source>
        <strain evidence="7 8">DSM 14668</strain>
    </source>
</reference>
<dbReference type="InterPro" id="IPR013039">
    <property type="entry name" value="DUF1588"/>
</dbReference>
<feature type="chain" id="PRO_5020799067" evidence="1">
    <location>
        <begin position="25"/>
        <end position="557"/>
    </location>
</feature>
<feature type="domain" description="DUF1595" evidence="6">
    <location>
        <begin position="139"/>
        <end position="199"/>
    </location>
</feature>
<dbReference type="AlphaFoldDB" id="A0A4U1JEM1"/>
<evidence type="ECO:0000256" key="1">
    <source>
        <dbReference type="SAM" id="SignalP"/>
    </source>
</evidence>
<dbReference type="Pfam" id="PF07626">
    <property type="entry name" value="PSD3"/>
    <property type="match status" value="1"/>
</dbReference>
<evidence type="ECO:0000259" key="5">
    <source>
        <dbReference type="Pfam" id="PF07631"/>
    </source>
</evidence>
<dbReference type="OrthoDB" id="127185at2"/>
<evidence type="ECO:0000259" key="2">
    <source>
        <dbReference type="Pfam" id="PF07624"/>
    </source>
</evidence>
<evidence type="ECO:0000259" key="3">
    <source>
        <dbReference type="Pfam" id="PF07626"/>
    </source>
</evidence>
<accession>A0A4U1JEM1</accession>
<feature type="domain" description="DUF1592" evidence="5">
    <location>
        <begin position="213"/>
        <end position="341"/>
    </location>
</feature>
<dbReference type="Pfam" id="PF07627">
    <property type="entry name" value="PSCyt3"/>
    <property type="match status" value="1"/>
</dbReference>
<protein>
    <submittedName>
        <fullName evidence="7">DUF1592 domain-containing protein</fullName>
    </submittedName>
</protein>
<dbReference type="EMBL" id="SSMQ01000010">
    <property type="protein sequence ID" value="TKD09522.1"/>
    <property type="molecule type" value="Genomic_DNA"/>
</dbReference>
<keyword evidence="1" id="KW-0732">Signal</keyword>
<dbReference type="PROSITE" id="PS51257">
    <property type="entry name" value="PROKAR_LIPOPROTEIN"/>
    <property type="match status" value="1"/>
</dbReference>
<dbReference type="Proteomes" id="UP000309215">
    <property type="component" value="Unassembled WGS sequence"/>
</dbReference>
<evidence type="ECO:0000259" key="6">
    <source>
        <dbReference type="Pfam" id="PF07637"/>
    </source>
</evidence>
<dbReference type="InterPro" id="IPR011478">
    <property type="entry name" value="DUF1585"/>
</dbReference>
<evidence type="ECO:0000313" key="7">
    <source>
        <dbReference type="EMBL" id="TKD09522.1"/>
    </source>
</evidence>
<feature type="domain" description="DUF1585" evidence="2">
    <location>
        <begin position="477"/>
        <end position="546"/>
    </location>
</feature>
<organism evidence="7 8">
    <name type="scientific">Polyangium fumosum</name>
    <dbReference type="NCBI Taxonomy" id="889272"/>
    <lineage>
        <taxon>Bacteria</taxon>
        <taxon>Pseudomonadati</taxon>
        <taxon>Myxococcota</taxon>
        <taxon>Polyangia</taxon>
        <taxon>Polyangiales</taxon>
        <taxon>Polyangiaceae</taxon>
        <taxon>Polyangium</taxon>
    </lineage>
</organism>
<evidence type="ECO:0000313" key="8">
    <source>
        <dbReference type="Proteomes" id="UP000309215"/>
    </source>
</evidence>
<comment type="caution">
    <text evidence="7">The sequence shown here is derived from an EMBL/GenBank/DDBJ whole genome shotgun (WGS) entry which is preliminary data.</text>
</comment>
<dbReference type="InterPro" id="IPR013043">
    <property type="entry name" value="DUF1595"/>
</dbReference>
<feature type="signal peptide" evidence="1">
    <location>
        <begin position="1"/>
        <end position="24"/>
    </location>
</feature>
<keyword evidence="8" id="KW-1185">Reference proteome</keyword>
<dbReference type="Pfam" id="PF07624">
    <property type="entry name" value="PSD2"/>
    <property type="match status" value="1"/>
</dbReference>
<feature type="domain" description="DUF1587" evidence="3">
    <location>
        <begin position="57"/>
        <end position="120"/>
    </location>
</feature>
<feature type="domain" description="DUF1588" evidence="4">
    <location>
        <begin position="361"/>
        <end position="457"/>
    </location>
</feature>
<dbReference type="RefSeq" id="WP_136929195.1">
    <property type="nucleotide sequence ID" value="NZ_SSMQ01000010.1"/>
</dbReference>
<proteinExistence type="predicted"/>
<gene>
    <name evidence="7" type="ORF">E8A74_12420</name>
</gene>
<evidence type="ECO:0000259" key="4">
    <source>
        <dbReference type="Pfam" id="PF07627"/>
    </source>
</evidence>
<dbReference type="Pfam" id="PF07631">
    <property type="entry name" value="PSD4"/>
    <property type="match status" value="1"/>
</dbReference>
<dbReference type="Pfam" id="PF07637">
    <property type="entry name" value="PSD5"/>
    <property type="match status" value="1"/>
</dbReference>
<dbReference type="InterPro" id="IPR013036">
    <property type="entry name" value="DUF1587"/>
</dbReference>
<name>A0A4U1JEM1_9BACT</name>
<sequence>MTHAVRLPWLLGGALALGAAASLAACSGHIGDPPGEGIGEAPAFQCIGTIPGKSPIRRMTRFEYNNTVRDLLGDDSQPASNFVPEEEAMGFDNQATALGVTQILAEQYMVAAEHIAARAAKDLGALLPCDPATAGEQACATTFIQSFGRRAYRRPLTDDEVARLQNVFSWGRGKEGFSKGIELVLQVMLQSPHFLYRVEFGMPDPVEADVVPLSPHEIASRLSYMLWGSMPDEALFAAADEGRLGTKEEVASEARRMLADPRAREAVANFNAQWLGLSHLDNIKKDSSTYPRFYEGIRPLWRAETLAFLEDVIFEGEGDIGSVFTANYSMLNAELASFYGVEGGPATQSFERVELDPTRTSGILTHASVLAATGKPNQTSPVHRGKFVRERLLCQILPPPPNNAAFNAPDIRPDATTRERFAEHSENPACAGCHVKMDPVGFGFEHYDGIGLYRDTDQGLPVDDTGELVDTRGIDGPFEGVVELGQRLAQSEEARQCVATQWFRFAYGRVEGEDDRCSMSEIQQTFAASGFNVKELLVSLTQTDAFRYRRAVVTQAP</sequence>